<dbReference type="PANTHER" id="PTHR43428:SF1">
    <property type="entry name" value="ARSENATE REDUCTASE"/>
    <property type="match status" value="1"/>
</dbReference>
<dbReference type="EMBL" id="CP070615">
    <property type="protein sequence ID" value="QSE87678.1"/>
    <property type="molecule type" value="Genomic_DNA"/>
</dbReference>
<dbReference type="Pfam" id="PF21234">
    <property type="entry name" value="Phosphatase-like_N"/>
    <property type="match status" value="1"/>
</dbReference>
<dbReference type="Pfam" id="PF01451">
    <property type="entry name" value="LMWPc"/>
    <property type="match status" value="1"/>
</dbReference>
<dbReference type="InterPro" id="IPR048716">
    <property type="entry name" value="Phosphatase-like_N"/>
</dbReference>
<dbReference type="NCBIfam" id="NF046112">
    <property type="entry name" value="MSMEG_6209_Nter"/>
    <property type="match status" value="1"/>
</dbReference>
<evidence type="ECO:0000256" key="1">
    <source>
        <dbReference type="ARBA" id="ARBA00022849"/>
    </source>
</evidence>
<dbReference type="SMART" id="SM00226">
    <property type="entry name" value="LMWPc"/>
    <property type="match status" value="1"/>
</dbReference>
<keyword evidence="3" id="KW-0614">Plasmid</keyword>
<dbReference type="CDD" id="cd16345">
    <property type="entry name" value="LMWP_ArsC"/>
    <property type="match status" value="1"/>
</dbReference>
<organism evidence="3 4">
    <name type="scientific">Rhodococcus pseudokoreensis</name>
    <dbReference type="NCBI Taxonomy" id="2811421"/>
    <lineage>
        <taxon>Bacteria</taxon>
        <taxon>Bacillati</taxon>
        <taxon>Actinomycetota</taxon>
        <taxon>Actinomycetes</taxon>
        <taxon>Mycobacteriales</taxon>
        <taxon>Nocardiaceae</taxon>
        <taxon>Rhodococcus</taxon>
    </lineage>
</organism>
<proteinExistence type="predicted"/>
<name>A0A974VZK4_9NOCA</name>
<dbReference type="SUPFAM" id="SSF52788">
    <property type="entry name" value="Phosphotyrosine protein phosphatases I"/>
    <property type="match status" value="1"/>
</dbReference>
<feature type="domain" description="Phosphotyrosine protein phosphatase I" evidence="2">
    <location>
        <begin position="96"/>
        <end position="221"/>
    </location>
</feature>
<protein>
    <submittedName>
        <fullName evidence="3">Arsenate reductase ArsC</fullName>
    </submittedName>
</protein>
<reference evidence="3 4" key="2">
    <citation type="journal article" date="2022" name="Arch. Microbiol.">
        <title>Rhodococcus pseudokoreensis sp. nov. isolated from the rhizosphere of young M26 apple rootstocks.</title>
        <authorList>
            <person name="Kampfer P."/>
            <person name="Glaeser S.P."/>
            <person name="Blom J."/>
            <person name="Wolf J."/>
            <person name="Benning S."/>
            <person name="Schloter M."/>
            <person name="Neumann-Schaal M."/>
        </authorList>
    </citation>
    <scope>NUCLEOTIDE SEQUENCE [LARGE SCALE GENOMIC DNA]</scope>
    <source>
        <strain evidence="3 4">R79</strain>
    </source>
</reference>
<dbReference type="Gene3D" id="3.40.50.2300">
    <property type="match status" value="1"/>
</dbReference>
<evidence type="ECO:0000259" key="2">
    <source>
        <dbReference type="SMART" id="SM00226"/>
    </source>
</evidence>
<gene>
    <name evidence="3" type="ORF">JWS13_03250</name>
</gene>
<dbReference type="InterPro" id="IPR036196">
    <property type="entry name" value="Ptyr_pPase_sf"/>
</dbReference>
<keyword evidence="1" id="KW-0059">Arsenical resistance</keyword>
<dbReference type="Proteomes" id="UP000662986">
    <property type="component" value="Plasmid unnamed4"/>
</dbReference>
<dbReference type="InterPro" id="IPR023485">
    <property type="entry name" value="Ptyr_pPase"/>
</dbReference>
<evidence type="ECO:0000313" key="3">
    <source>
        <dbReference type="EMBL" id="QSE87678.1"/>
    </source>
</evidence>
<accession>A0A974VZK4</accession>
<evidence type="ECO:0000313" key="4">
    <source>
        <dbReference type="Proteomes" id="UP000662986"/>
    </source>
</evidence>
<keyword evidence="4" id="KW-1185">Reference proteome</keyword>
<dbReference type="RefSeq" id="WP_206004456.1">
    <property type="nucleotide sequence ID" value="NZ_CP070615.1"/>
</dbReference>
<reference evidence="3 4" key="1">
    <citation type="journal article" date="2021" name="Microbiol. Resour. Announc.">
        <title>Complete Genome Sequences of Two Rhodococcus sp. Strains with Large and Linear Chromosomes, Isolated from Apple Rhizosphere.</title>
        <authorList>
            <person name="Benning S."/>
            <person name="Brugnone N."/>
            <person name="Siani R."/>
            <person name="Kublik S."/>
            <person name="Schloter M."/>
            <person name="Rad V."/>
        </authorList>
    </citation>
    <scope>NUCLEOTIDE SEQUENCE [LARGE SCALE GENOMIC DNA]</scope>
    <source>
        <strain evidence="3 4">R79</strain>
    </source>
</reference>
<dbReference type="Gene3D" id="1.10.8.1060">
    <property type="entry name" value="Corynebacterium glutamicum thioredoxin-dependent arsenate reductase, N-terminal domain"/>
    <property type="match status" value="1"/>
</dbReference>
<dbReference type="PANTHER" id="PTHR43428">
    <property type="entry name" value="ARSENATE REDUCTASE"/>
    <property type="match status" value="1"/>
</dbReference>
<sequence length="227" mass="24598">MSENPLDEELRSQVHRAQPELLMPQAVLSRTAEELAGKYTGVFSPQTVERYVFESYTALRRTARVHTHLTTLAGRFAADRLTALAQSRGAAPKDVPEVLFVCVHNAGRSQMAAALLDHHAQGRVHVRSAGSAPIHAINPTVAEAMTEIGLDLGAEYPKPLTDDVVAAADVVVSMGCGDACAVYPGKRYLDWALDDPEGQPIEAVRVIRDDLDARVRALLRELTTVPA</sequence>
<geneLocation type="plasmid" evidence="3 4">
    <name>unnamed4</name>
</geneLocation>